<dbReference type="InterPro" id="IPR018376">
    <property type="entry name" value="Enoyl-CoA_hyd/isom_CS"/>
</dbReference>
<reference evidence="2" key="1">
    <citation type="submission" date="2009-10" db="EMBL/GenBank/DDBJ databases">
        <title>Diversity of trophic interactions inside an arsenic-rich microbial ecosystem.</title>
        <authorList>
            <person name="Bertin P.N."/>
            <person name="Heinrich-Salmeron A."/>
            <person name="Pelletier E."/>
            <person name="Goulhen-Chollet F."/>
            <person name="Arsene-Ploetze F."/>
            <person name="Gallien S."/>
            <person name="Calteau A."/>
            <person name="Vallenet D."/>
            <person name="Casiot C."/>
            <person name="Chane-Woon-Ming B."/>
            <person name="Giloteaux L."/>
            <person name="Barakat M."/>
            <person name="Bonnefoy V."/>
            <person name="Bruneel O."/>
            <person name="Chandler M."/>
            <person name="Cleiss J."/>
            <person name="Duran R."/>
            <person name="Elbaz-Poulichet F."/>
            <person name="Fonknechten N."/>
            <person name="Lauga B."/>
            <person name="Mornico D."/>
            <person name="Ortet P."/>
            <person name="Schaeffer C."/>
            <person name="Siguier P."/>
            <person name="Alexander Thil Smith A."/>
            <person name="Van Dorsselaer A."/>
            <person name="Weissenbach J."/>
            <person name="Medigue C."/>
            <person name="Le Paslier D."/>
        </authorList>
    </citation>
    <scope>NUCLEOTIDE SEQUENCE</scope>
</reference>
<dbReference type="SUPFAM" id="SSF52096">
    <property type="entry name" value="ClpP/crotonase"/>
    <property type="match status" value="1"/>
</dbReference>
<organism evidence="2">
    <name type="scientific">mine drainage metagenome</name>
    <dbReference type="NCBI Taxonomy" id="410659"/>
    <lineage>
        <taxon>unclassified sequences</taxon>
        <taxon>metagenomes</taxon>
        <taxon>ecological metagenomes</taxon>
    </lineage>
</organism>
<dbReference type="GO" id="GO:0006635">
    <property type="term" value="P:fatty acid beta-oxidation"/>
    <property type="evidence" value="ECO:0007669"/>
    <property type="project" value="TreeGrafter"/>
</dbReference>
<dbReference type="EMBL" id="CABM01000042">
    <property type="protein sequence ID" value="CBH97194.1"/>
    <property type="molecule type" value="Genomic_DNA"/>
</dbReference>
<dbReference type="Gene3D" id="6.20.390.30">
    <property type="match status" value="1"/>
</dbReference>
<sequence length="289" mass="32360">MLSTDANVVALSAPLVEADFDPALSVLWISMAIQRNRPQNFSQRLLQSLQGLISHISENQSMWSDDDRDDPIHYAVLRSRHPDYFNVGGDLNHFLECIRRGDSDSLRIYSVQCLDMMYQWATAITRQSTTIALVQGRALGGGFETALSADYIVAEEHAEFGFPEILFGLFPCTGGMSLLARRIGVYEAEKIMRNGKIYSANELEEIGIIDRVCPSGAGESAIGEFIVEHSKRRKARQALQHAKARMTALNYEELNSVVNDWVAAAMCLTDNELRVLETLVKMQRSEFAH</sequence>
<dbReference type="PANTHER" id="PTHR11941:SF54">
    <property type="entry name" value="ENOYL-COA HYDRATASE, MITOCHONDRIAL"/>
    <property type="match status" value="1"/>
</dbReference>
<comment type="similarity">
    <text evidence="1">Belongs to the enoyl-CoA hydratase/isomerase family.</text>
</comment>
<dbReference type="CDD" id="cd06558">
    <property type="entry name" value="crotonase-like"/>
    <property type="match status" value="1"/>
</dbReference>
<protein>
    <submittedName>
        <fullName evidence="2">Putative Enoyl-CoA hydratase</fullName>
        <ecNumber evidence="2">4.2.1.17</ecNumber>
    </submittedName>
</protein>
<evidence type="ECO:0000256" key="1">
    <source>
        <dbReference type="ARBA" id="ARBA00005254"/>
    </source>
</evidence>
<dbReference type="PROSITE" id="PS00166">
    <property type="entry name" value="ENOYL_COA_HYDRATASE"/>
    <property type="match status" value="1"/>
</dbReference>
<accession>E6PQI9</accession>
<comment type="caution">
    <text evidence="2">The sequence shown here is derived from an EMBL/GenBank/DDBJ whole genome shotgun (WGS) entry which is preliminary data.</text>
</comment>
<dbReference type="GO" id="GO:0004300">
    <property type="term" value="F:enoyl-CoA hydratase activity"/>
    <property type="evidence" value="ECO:0007669"/>
    <property type="project" value="UniProtKB-EC"/>
</dbReference>
<evidence type="ECO:0000313" key="2">
    <source>
        <dbReference type="EMBL" id="CBH97194.1"/>
    </source>
</evidence>
<dbReference type="InterPro" id="IPR029045">
    <property type="entry name" value="ClpP/crotonase-like_dom_sf"/>
</dbReference>
<keyword evidence="2" id="KW-0456">Lyase</keyword>
<dbReference type="EC" id="4.2.1.17" evidence="2"/>
<dbReference type="Pfam" id="PF00378">
    <property type="entry name" value="ECH_1"/>
    <property type="match status" value="1"/>
</dbReference>
<gene>
    <name evidence="2" type="ORF">CARN2_2666</name>
</gene>
<dbReference type="PANTHER" id="PTHR11941">
    <property type="entry name" value="ENOYL-COA HYDRATASE-RELATED"/>
    <property type="match status" value="1"/>
</dbReference>
<name>E6PQI9_9ZZZZ</name>
<dbReference type="NCBIfam" id="NF006452">
    <property type="entry name" value="PRK08788.1"/>
    <property type="match status" value="1"/>
</dbReference>
<dbReference type="Gene3D" id="3.90.226.10">
    <property type="entry name" value="2-enoyl-CoA Hydratase, Chain A, domain 1"/>
    <property type="match status" value="1"/>
</dbReference>
<dbReference type="AlphaFoldDB" id="E6PQI9"/>
<dbReference type="InterPro" id="IPR001753">
    <property type="entry name" value="Enoyl-CoA_hydra/iso"/>
</dbReference>
<proteinExistence type="inferred from homology"/>